<feature type="domain" description="DM2" evidence="2">
    <location>
        <begin position="65"/>
        <end position="152"/>
    </location>
</feature>
<dbReference type="Pfam" id="PF02201">
    <property type="entry name" value="SWIB"/>
    <property type="match status" value="1"/>
</dbReference>
<dbReference type="PROSITE" id="PS51925">
    <property type="entry name" value="SWIB_MDM2"/>
    <property type="match status" value="1"/>
</dbReference>
<dbReference type="Gene3D" id="1.10.245.10">
    <property type="entry name" value="SWIB/MDM2 domain"/>
    <property type="match status" value="1"/>
</dbReference>
<name>A0A6C0I7R6_9ZZZZ</name>
<dbReference type="InterPro" id="IPR036885">
    <property type="entry name" value="SWIB_MDM2_dom_sf"/>
</dbReference>
<organism evidence="3">
    <name type="scientific">viral metagenome</name>
    <dbReference type="NCBI Taxonomy" id="1070528"/>
    <lineage>
        <taxon>unclassified sequences</taxon>
        <taxon>metagenomes</taxon>
        <taxon>organismal metagenomes</taxon>
    </lineage>
</organism>
<evidence type="ECO:0000259" key="2">
    <source>
        <dbReference type="PROSITE" id="PS51925"/>
    </source>
</evidence>
<dbReference type="PANTHER" id="PTHR13844">
    <property type="entry name" value="SWI/SNF-RELATED MATRIX-ASSOCIATED ACTIN-DEPENDENT REGULATOR OF CHROMATIN SUBFAMILY D"/>
    <property type="match status" value="1"/>
</dbReference>
<dbReference type="SMART" id="SM00151">
    <property type="entry name" value="SWIB"/>
    <property type="match status" value="1"/>
</dbReference>
<proteinExistence type="predicted"/>
<dbReference type="SUPFAM" id="SSF47592">
    <property type="entry name" value="SWIB/MDM2 domain"/>
    <property type="match status" value="1"/>
</dbReference>
<sequence>MSEQNDTISQSFATINDSITLFKMQLNSLQQHIRNLEKQVRKEMKSVTKVLKTKNKDKKPKAPSGFAKPTKVTKELCEFMERPEGTEIARTEVTKSLSQYIKANNLQEKGENSKNRINPDAKLKNLLGLSNDETENLTYFTIQKHMNKHFIKKQPVSTNEEPTV</sequence>
<feature type="coiled-coil region" evidence="1">
    <location>
        <begin position="19"/>
        <end position="46"/>
    </location>
</feature>
<reference evidence="3" key="1">
    <citation type="journal article" date="2020" name="Nature">
        <title>Giant virus diversity and host interactions through global metagenomics.</title>
        <authorList>
            <person name="Schulz F."/>
            <person name="Roux S."/>
            <person name="Paez-Espino D."/>
            <person name="Jungbluth S."/>
            <person name="Walsh D.A."/>
            <person name="Denef V.J."/>
            <person name="McMahon K.D."/>
            <person name="Konstantinidis K.T."/>
            <person name="Eloe-Fadrosh E.A."/>
            <person name="Kyrpides N.C."/>
            <person name="Woyke T."/>
        </authorList>
    </citation>
    <scope>NUCLEOTIDE SEQUENCE</scope>
    <source>
        <strain evidence="3">GVMAG-M-3300023184-51</strain>
    </source>
</reference>
<evidence type="ECO:0000313" key="3">
    <source>
        <dbReference type="EMBL" id="QHT88832.1"/>
    </source>
</evidence>
<dbReference type="InterPro" id="IPR003121">
    <property type="entry name" value="SWIB_MDM2_domain"/>
</dbReference>
<dbReference type="EMBL" id="MN740124">
    <property type="protein sequence ID" value="QHT88832.1"/>
    <property type="molecule type" value="Genomic_DNA"/>
</dbReference>
<dbReference type="CDD" id="cd10567">
    <property type="entry name" value="SWIB-MDM2_like"/>
    <property type="match status" value="1"/>
</dbReference>
<dbReference type="AlphaFoldDB" id="A0A6C0I7R6"/>
<accession>A0A6C0I7R6</accession>
<protein>
    <recommendedName>
        <fullName evidence="2">DM2 domain-containing protein</fullName>
    </recommendedName>
</protein>
<keyword evidence="1" id="KW-0175">Coiled coil</keyword>
<dbReference type="InterPro" id="IPR019835">
    <property type="entry name" value="SWIB_domain"/>
</dbReference>
<evidence type="ECO:0000256" key="1">
    <source>
        <dbReference type="SAM" id="Coils"/>
    </source>
</evidence>